<dbReference type="InterPro" id="IPR038765">
    <property type="entry name" value="Papain-like_cys_pep_sf"/>
</dbReference>
<dbReference type="InterPro" id="IPR011990">
    <property type="entry name" value="TPR-like_helical_dom_sf"/>
</dbReference>
<dbReference type="InterPro" id="IPR006866">
    <property type="entry name" value="DUF627_N"/>
</dbReference>
<evidence type="ECO:0000259" key="5">
    <source>
        <dbReference type="PROSITE" id="PS00028"/>
    </source>
</evidence>
<keyword evidence="2" id="KW-0378">Hydrolase</keyword>
<dbReference type="PANTHER" id="PTHR22975:SF9">
    <property type="entry name" value="ECHINUS SPLICE FORM 3"/>
    <property type="match status" value="1"/>
</dbReference>
<reference evidence="6 7" key="1">
    <citation type="journal article" date="2022" name="Nat. Plants">
        <title>Genomes of leafy and leafless Platanthera orchids illuminate the evolution of mycoheterotrophy.</title>
        <authorList>
            <person name="Li M.H."/>
            <person name="Liu K.W."/>
            <person name="Li Z."/>
            <person name="Lu H.C."/>
            <person name="Ye Q.L."/>
            <person name="Zhang D."/>
            <person name="Wang J.Y."/>
            <person name="Li Y.F."/>
            <person name="Zhong Z.M."/>
            <person name="Liu X."/>
            <person name="Yu X."/>
            <person name="Liu D.K."/>
            <person name="Tu X.D."/>
            <person name="Liu B."/>
            <person name="Hao Y."/>
            <person name="Liao X.Y."/>
            <person name="Jiang Y.T."/>
            <person name="Sun W.H."/>
            <person name="Chen J."/>
            <person name="Chen Y.Q."/>
            <person name="Ai Y."/>
            <person name="Zhai J.W."/>
            <person name="Wu S.S."/>
            <person name="Zhou Z."/>
            <person name="Hsiao Y.Y."/>
            <person name="Wu W.L."/>
            <person name="Chen Y.Y."/>
            <person name="Lin Y.F."/>
            <person name="Hsu J.L."/>
            <person name="Li C.Y."/>
            <person name="Wang Z.W."/>
            <person name="Zhao X."/>
            <person name="Zhong W.Y."/>
            <person name="Ma X.K."/>
            <person name="Ma L."/>
            <person name="Huang J."/>
            <person name="Chen G.Z."/>
            <person name="Huang M.Z."/>
            <person name="Huang L."/>
            <person name="Peng D.H."/>
            <person name="Luo Y.B."/>
            <person name="Zou S.Q."/>
            <person name="Chen S.P."/>
            <person name="Lan S."/>
            <person name="Tsai W.C."/>
            <person name="Van de Peer Y."/>
            <person name="Liu Z.J."/>
        </authorList>
    </citation>
    <scope>NUCLEOTIDE SEQUENCE [LARGE SCALE GENOMIC DNA]</scope>
    <source>
        <strain evidence="6">Lor288</strain>
    </source>
</reference>
<dbReference type="InterPro" id="IPR052398">
    <property type="entry name" value="Ubiquitin_hydrolase_53/54"/>
</dbReference>
<evidence type="ECO:0000313" key="7">
    <source>
        <dbReference type="Proteomes" id="UP001412067"/>
    </source>
</evidence>
<accession>A0ABR2M412</accession>
<dbReference type="Gene3D" id="3.90.70.10">
    <property type="entry name" value="Cysteine proteinases"/>
    <property type="match status" value="1"/>
</dbReference>
<dbReference type="Pfam" id="PF00443">
    <property type="entry name" value="UCH"/>
    <property type="match status" value="1"/>
</dbReference>
<feature type="coiled-coil region" evidence="3">
    <location>
        <begin position="974"/>
        <end position="1015"/>
    </location>
</feature>
<dbReference type="Pfam" id="PF04781">
    <property type="entry name" value="DUF627"/>
    <property type="match status" value="1"/>
</dbReference>
<evidence type="ECO:0000256" key="2">
    <source>
        <dbReference type="ARBA" id="ARBA00022801"/>
    </source>
</evidence>
<keyword evidence="7" id="KW-1185">Reference proteome</keyword>
<comment type="caution">
    <text evidence="6">The sequence shown here is derived from an EMBL/GenBank/DDBJ whole genome shotgun (WGS) entry which is preliminary data.</text>
</comment>
<dbReference type="InterPro" id="IPR013087">
    <property type="entry name" value="Znf_C2H2_type"/>
</dbReference>
<feature type="region of interest" description="Disordered" evidence="4">
    <location>
        <begin position="1135"/>
        <end position="1166"/>
    </location>
</feature>
<evidence type="ECO:0000256" key="3">
    <source>
        <dbReference type="SAM" id="Coils"/>
    </source>
</evidence>
<dbReference type="InterPro" id="IPR001394">
    <property type="entry name" value="Peptidase_C19_UCH"/>
</dbReference>
<dbReference type="PROSITE" id="PS00028">
    <property type="entry name" value="ZINC_FINGER_C2H2_1"/>
    <property type="match status" value="1"/>
</dbReference>
<evidence type="ECO:0000256" key="4">
    <source>
        <dbReference type="SAM" id="MobiDB-lite"/>
    </source>
</evidence>
<feature type="region of interest" description="Disordered" evidence="4">
    <location>
        <begin position="272"/>
        <end position="310"/>
    </location>
</feature>
<dbReference type="InterPro" id="IPR006865">
    <property type="entry name" value="DUF629"/>
</dbReference>
<dbReference type="Pfam" id="PF04780">
    <property type="entry name" value="DUF629"/>
    <property type="match status" value="1"/>
</dbReference>
<dbReference type="Gene3D" id="1.25.40.10">
    <property type="entry name" value="Tetratricopeptide repeat domain"/>
    <property type="match status" value="1"/>
</dbReference>
<dbReference type="PANTHER" id="PTHR22975">
    <property type="entry name" value="UBIQUITIN SPECIFIC PROTEINASE"/>
    <property type="match status" value="1"/>
</dbReference>
<evidence type="ECO:0000256" key="1">
    <source>
        <dbReference type="ARBA" id="ARBA00022786"/>
    </source>
</evidence>
<dbReference type="EMBL" id="JBBWWR010000012">
    <property type="protein sequence ID" value="KAK8958855.1"/>
    <property type="molecule type" value="Genomic_DNA"/>
</dbReference>
<sequence length="1597" mass="180206">MARKRNPNQRPSRLLPSPAADESISAEQPPPPMASEVASEADSAAVKADCDRALRALRQGNHTKALRLMKEACHRYDSSALLHRVHSTIHFKVASLLDDPNGKVRHMRSAVESSRRAVTLSTDSIEFAHFYANLLYESANDGPAYDEVVQECERALSISNPVDPAKESLQEESQQKLTTAEARITHVQQELRSLIQKAKLASLSTWMKNLGNGSGREEGIRLIPLRRLTEDPMEVRAVPTRRPNEIKKATKTHEERRKEIEVRVAAAILLQHKSNSPSAAEDDTQGSDPLSSVTRERRRSNYARKLPSSAERMEQARSYWNSMSTEQRLDFLSVSVSDLKEHHASSLKDNITSELLSEGLDFFRSNNTWNFWVCCRCKEKFADSDVHAQHVMRNHMGSLSPKLQSVLPQEVNQEWIEMLLHDSWKPVDSTRAVKMLEDHVVKEHLDVSDEYSDACSGNSECQSPQQTQLVDEESGNVFASRGDQLATFFRDASQKWPLSDDLDRAKLLERIQGMFRLFIKHKSLSVSHLTKVIQFAMEEIQGLPSGSLLLNHALDQSPTCICFLGGPHLRKVLKFLQDISQSCGFGRYTEKDDVTCDAYREDHDSEGFDGISFAYDSACLHLDGRLFHAKNRVRKVSNTSSLDEIVDRMPDAYAVVSWLFSGSSYEEELSAWNSKKEEKFQQGVEALQIIEKEIYLLQSICERKCEHLSYEEALQAVENICLEELKKRDPSMKFAHHSYEALLRKRQAELIDKENDVIYIINRFELDAISNVLKEAQSLSISQFGYDETLSGMTSRLCEMDSGVDEEWRMNDYMQQADTCIEVAIQRQREQLSIELNKTDAKIMRNVNGMQQLELKLGPASSFDYRMIIIPLVKFFLRLRLEALVDKAATEKSDATREALLAELALDEKRNINKGVDSKQSHEKLKEKKKSKDWRKAKDTKTAGFNEQLEFPQETAEYFEFPTSNNGELVNSEATSLDQLKEEELKRRVELEEEERKLEETLEFQRRIEDEAKQKHLAEQFRNAFSNGPETFQESVAVDPYPNINTMIARDHINTMLHGNVSAFSLKGIQFGDFGARASMELQPNLQSEKSNIVRGREDNPMSSQVQRFKVEYDNSCETGMDDMKTYDWSSANADNSGSVKMNGDRPSSAGKLSTHTDVKKTKKTNTQHHLKLEGAHNGVVFSNHQIKHGISVRSPDKNARVLQPAKENLSYGNSLNGVHLNNQAHEVADEFCNGSGFEPQAVDDHVSFRGLCISFSAICALKSLCFAIELVDCSAADSYELPPDPVVAFDTTNLLGFELRAIRSARYLHPASFALTTEFADLFGTIPAIDRSPAYVTIFDFRDSHSVGELVPPPSIMHDRAGDIKQFKLSSVEDDDKRFQEDLKQAVRQSLDSFQAERKLPLAPVLRLSQHGFSELEIPTEEPAVTFLNKDVYGTGLKNAVGEYNCFLNVIIQSLWHLIKFRDVFLMQSSLHTHVGDPCVVCALHDIFSALGKATVDGREAVAPTCLRIALSNLYPDSNFFQEVTEITSPDGSFDELLKSVEMNHQLPCDKEVGGCGKLNSIYHSLSAPPHVFTTGKLTSSWYAFTEAIILAQNFL</sequence>
<keyword evidence="3" id="KW-0175">Coiled coil</keyword>
<evidence type="ECO:0000313" key="6">
    <source>
        <dbReference type="EMBL" id="KAK8958855.1"/>
    </source>
</evidence>
<keyword evidence="1" id="KW-0833">Ubl conjugation pathway</keyword>
<feature type="region of interest" description="Disordered" evidence="4">
    <location>
        <begin position="913"/>
        <end position="945"/>
    </location>
</feature>
<feature type="compositionally biased region" description="Basic and acidic residues" evidence="4">
    <location>
        <begin position="913"/>
        <end position="926"/>
    </location>
</feature>
<gene>
    <name evidence="6" type="ORF">KSP40_PGU009913</name>
</gene>
<feature type="region of interest" description="Disordered" evidence="4">
    <location>
        <begin position="1"/>
        <end position="40"/>
    </location>
</feature>
<feature type="coiled-coil region" evidence="3">
    <location>
        <begin position="170"/>
        <end position="197"/>
    </location>
</feature>
<dbReference type="Proteomes" id="UP001412067">
    <property type="component" value="Unassembled WGS sequence"/>
</dbReference>
<name>A0ABR2M412_9ASPA</name>
<protein>
    <recommendedName>
        <fullName evidence="5">C2H2-type domain-containing protein</fullName>
    </recommendedName>
</protein>
<proteinExistence type="predicted"/>
<organism evidence="6 7">
    <name type="scientific">Platanthera guangdongensis</name>
    <dbReference type="NCBI Taxonomy" id="2320717"/>
    <lineage>
        <taxon>Eukaryota</taxon>
        <taxon>Viridiplantae</taxon>
        <taxon>Streptophyta</taxon>
        <taxon>Embryophyta</taxon>
        <taxon>Tracheophyta</taxon>
        <taxon>Spermatophyta</taxon>
        <taxon>Magnoliopsida</taxon>
        <taxon>Liliopsida</taxon>
        <taxon>Asparagales</taxon>
        <taxon>Orchidaceae</taxon>
        <taxon>Orchidoideae</taxon>
        <taxon>Orchideae</taxon>
        <taxon>Orchidinae</taxon>
        <taxon>Platanthera</taxon>
    </lineage>
</organism>
<dbReference type="SUPFAM" id="SSF54001">
    <property type="entry name" value="Cysteine proteinases"/>
    <property type="match status" value="1"/>
</dbReference>
<feature type="domain" description="C2H2-type" evidence="5">
    <location>
        <begin position="374"/>
        <end position="395"/>
    </location>
</feature>